<feature type="compositionally biased region" description="Polar residues" evidence="12">
    <location>
        <begin position="155"/>
        <end position="177"/>
    </location>
</feature>
<dbReference type="AlphaFoldDB" id="A0A0P1BLR9"/>
<proteinExistence type="inferred from homology"/>
<reference evidence="13 14" key="1">
    <citation type="submission" date="2014-09" db="EMBL/GenBank/DDBJ databases">
        <authorList>
            <person name="Magalhaes I.L.F."/>
            <person name="Oliveira U."/>
            <person name="Santos F.R."/>
            <person name="Vidigal T.H.D.A."/>
            <person name="Brescovit A.D."/>
            <person name="Santos A.J."/>
        </authorList>
    </citation>
    <scope>NUCLEOTIDE SEQUENCE [LARGE SCALE GENOMIC DNA]</scope>
</reference>
<comment type="similarity">
    <text evidence="2 11">Belongs to the mitochondrial carrier (TC 2.A.29) family.</text>
</comment>
<accession>A0A0P1BLR9</accession>
<dbReference type="InterPro" id="IPR045315">
    <property type="entry name" value="Mtm1-like"/>
</dbReference>
<dbReference type="InterPro" id="IPR018108">
    <property type="entry name" value="MCP_transmembrane"/>
</dbReference>
<evidence type="ECO:0000256" key="4">
    <source>
        <dbReference type="ARBA" id="ARBA00022692"/>
    </source>
</evidence>
<dbReference type="Gene3D" id="1.50.40.10">
    <property type="entry name" value="Mitochondrial carrier domain"/>
    <property type="match status" value="2"/>
</dbReference>
<dbReference type="PANTHER" id="PTHR45760">
    <property type="entry name" value="FI19922P1-RELATED"/>
    <property type="match status" value="1"/>
</dbReference>
<evidence type="ECO:0000256" key="9">
    <source>
        <dbReference type="ARBA" id="ARBA00023136"/>
    </source>
</evidence>
<evidence type="ECO:0000256" key="1">
    <source>
        <dbReference type="ARBA" id="ARBA00004448"/>
    </source>
</evidence>
<evidence type="ECO:0000313" key="14">
    <source>
        <dbReference type="Proteomes" id="UP000054845"/>
    </source>
</evidence>
<feature type="region of interest" description="Disordered" evidence="12">
    <location>
        <begin position="149"/>
        <end position="177"/>
    </location>
</feature>
<feature type="repeat" description="Solcar" evidence="10">
    <location>
        <begin position="191"/>
        <end position="266"/>
    </location>
</feature>
<feature type="region of interest" description="Disordered" evidence="12">
    <location>
        <begin position="1"/>
        <end position="43"/>
    </location>
</feature>
<keyword evidence="5" id="KW-0677">Repeat</keyword>
<dbReference type="SUPFAM" id="SSF103506">
    <property type="entry name" value="Mitochondrial carrier"/>
    <property type="match status" value="1"/>
</dbReference>
<evidence type="ECO:0000256" key="2">
    <source>
        <dbReference type="ARBA" id="ARBA00006375"/>
    </source>
</evidence>
<keyword evidence="8" id="KW-0496">Mitochondrion</keyword>
<keyword evidence="9 10" id="KW-0472">Membrane</keyword>
<evidence type="ECO:0000256" key="3">
    <source>
        <dbReference type="ARBA" id="ARBA00022448"/>
    </source>
</evidence>
<protein>
    <submittedName>
        <fullName evidence="13">FI19922P1-RELATED</fullName>
    </submittedName>
</protein>
<dbReference type="GO" id="GO:1990542">
    <property type="term" value="P:mitochondrial transmembrane transport"/>
    <property type="evidence" value="ECO:0007669"/>
    <property type="project" value="InterPro"/>
</dbReference>
<keyword evidence="3 11" id="KW-0813">Transport</keyword>
<keyword evidence="7" id="KW-1133">Transmembrane helix</keyword>
<dbReference type="Proteomes" id="UP000054845">
    <property type="component" value="Unassembled WGS sequence"/>
</dbReference>
<dbReference type="PROSITE" id="PS50920">
    <property type="entry name" value="SOLCAR"/>
    <property type="match status" value="1"/>
</dbReference>
<keyword evidence="4 10" id="KW-0812">Transmembrane</keyword>
<dbReference type="EMBL" id="CCYA01000254">
    <property type="protein sequence ID" value="CEH17132.1"/>
    <property type="molecule type" value="Genomic_DNA"/>
</dbReference>
<dbReference type="STRING" id="401625.A0A0P1BLR9"/>
<evidence type="ECO:0000256" key="10">
    <source>
        <dbReference type="PROSITE-ProRule" id="PRU00282"/>
    </source>
</evidence>
<dbReference type="GO" id="GO:0005743">
    <property type="term" value="C:mitochondrial inner membrane"/>
    <property type="evidence" value="ECO:0007669"/>
    <property type="project" value="UniProtKB-SubCell"/>
</dbReference>
<feature type="compositionally biased region" description="Polar residues" evidence="12">
    <location>
        <begin position="1"/>
        <end position="17"/>
    </location>
</feature>
<dbReference type="OrthoDB" id="1747031at2759"/>
<sequence>MATTITSAHVLNETANGQHAAESSAMGLQRSIESSARKPVTRGQKAVAACSGAVLTSLTMTPFDVVKTRLQTQAAVEPLFVPSNRLSPIGPPASPLPGPSSRLATGPSISALRSAPSNPATCCHATFFTSNGDAALTCVHDPRVVVGPSRGGAGSSSVTMRPSKHPSTGTDLVHNNSRSVRSTGQTARYARGASSNAGIAQHARNSATICAFPDRGEAVRQLEHSAGDRRLTGLADGMIKIWRLEGARGLWRGLSPTLLMTVPAQI</sequence>
<dbReference type="PANTHER" id="PTHR45760:SF2">
    <property type="entry name" value="FI19922P1-RELATED"/>
    <property type="match status" value="1"/>
</dbReference>
<evidence type="ECO:0000256" key="8">
    <source>
        <dbReference type="ARBA" id="ARBA00023128"/>
    </source>
</evidence>
<name>A0A0P1BLR9_9BASI</name>
<evidence type="ECO:0000256" key="6">
    <source>
        <dbReference type="ARBA" id="ARBA00022792"/>
    </source>
</evidence>
<comment type="subcellular location">
    <subcellularLocation>
        <location evidence="1">Mitochondrion inner membrane</location>
        <topology evidence="1">Multi-pass membrane protein</topology>
    </subcellularLocation>
</comment>
<evidence type="ECO:0000256" key="12">
    <source>
        <dbReference type="SAM" id="MobiDB-lite"/>
    </source>
</evidence>
<evidence type="ECO:0000256" key="5">
    <source>
        <dbReference type="ARBA" id="ARBA00022737"/>
    </source>
</evidence>
<dbReference type="InterPro" id="IPR023395">
    <property type="entry name" value="MCP_dom_sf"/>
</dbReference>
<dbReference type="Pfam" id="PF00153">
    <property type="entry name" value="Mito_carr"/>
    <property type="match status" value="2"/>
</dbReference>
<evidence type="ECO:0000256" key="11">
    <source>
        <dbReference type="RuleBase" id="RU000488"/>
    </source>
</evidence>
<organism evidence="13 14">
    <name type="scientific">Ceraceosorus bombacis</name>
    <dbReference type="NCBI Taxonomy" id="401625"/>
    <lineage>
        <taxon>Eukaryota</taxon>
        <taxon>Fungi</taxon>
        <taxon>Dikarya</taxon>
        <taxon>Basidiomycota</taxon>
        <taxon>Ustilaginomycotina</taxon>
        <taxon>Exobasidiomycetes</taxon>
        <taxon>Ceraceosorales</taxon>
        <taxon>Ceraceosoraceae</taxon>
        <taxon>Ceraceosorus</taxon>
    </lineage>
</organism>
<evidence type="ECO:0000256" key="7">
    <source>
        <dbReference type="ARBA" id="ARBA00022989"/>
    </source>
</evidence>
<keyword evidence="6" id="KW-0999">Mitochondrion inner membrane</keyword>
<keyword evidence="14" id="KW-1185">Reference proteome</keyword>
<evidence type="ECO:0000313" key="13">
    <source>
        <dbReference type="EMBL" id="CEH17132.1"/>
    </source>
</evidence>